<name>A0A6L8MA65_ACIBA</name>
<dbReference type="EMBL" id="WWCH01000001">
    <property type="protein sequence ID" value="MYM78736.1"/>
    <property type="molecule type" value="Genomic_DNA"/>
</dbReference>
<dbReference type="Proteomes" id="UP000480763">
    <property type="component" value="Unassembled WGS sequence"/>
</dbReference>
<sequence>MSCTVFKSTNTVDQSINVFPPVGYISNVRIVRNYDVENGDIFKFRTDSAKEFKVVGGTLTCASLGIIEPITEGVLNTATDVVLKLDAGRDYAYLSWKNKDPILGHDNPDGSPFYGAYIDYSLGLHTDAPTSVLGILSSVGSFNQRVNSWDMSEVQDISYAFANCINFNRSVNWIAPKLLYISATFKQCSKFDKDVAIKGCKPLSLSSAFIDASAFNSKIDIDTSECSDFSNMFAGAKKFNQPLTNFNFGKAVVLNNFLLGAASFNQTVEFGNMPNLVEAYYLFAESAFNKPIKFNAPNLRDASGWFSNNKAFNNTITGSFRSAVSMAFMFWYASSFNQPINDWDIRNVLNFEGFMQGATSFNQDLSAWPAKFNVNANVAGVSSAPNWSTENYDKYLNALWLDVGTTRRNEWANGTSPRVVLASAKRSAASQAAASGLIGAGWTIIDGGLA</sequence>
<proteinExistence type="predicted"/>
<comment type="caution">
    <text evidence="1">The sequence shown here is derived from an EMBL/GenBank/DDBJ whole genome shotgun (WGS) entry which is preliminary data.</text>
</comment>
<dbReference type="Pfam" id="PF03382">
    <property type="entry name" value="DUF285"/>
    <property type="match status" value="2"/>
</dbReference>
<evidence type="ECO:0000313" key="1">
    <source>
        <dbReference type="EMBL" id="MYM78736.1"/>
    </source>
</evidence>
<organism evidence="1 2">
    <name type="scientific">Acinetobacter baumannii</name>
    <dbReference type="NCBI Taxonomy" id="470"/>
    <lineage>
        <taxon>Bacteria</taxon>
        <taxon>Pseudomonadati</taxon>
        <taxon>Pseudomonadota</taxon>
        <taxon>Gammaproteobacteria</taxon>
        <taxon>Moraxellales</taxon>
        <taxon>Moraxellaceae</taxon>
        <taxon>Acinetobacter</taxon>
        <taxon>Acinetobacter calcoaceticus/baumannii complex</taxon>
    </lineage>
</organism>
<dbReference type="InterPro" id="IPR005046">
    <property type="entry name" value="DUF285"/>
</dbReference>
<evidence type="ECO:0000313" key="2">
    <source>
        <dbReference type="Proteomes" id="UP000480763"/>
    </source>
</evidence>
<accession>A0A6L8MA65</accession>
<gene>
    <name evidence="1" type="ORF">GSE42_12445</name>
</gene>
<dbReference type="RefSeq" id="WP_087937403.1">
    <property type="nucleotide sequence ID" value="NZ_CP059300.1"/>
</dbReference>
<reference evidence="1 2" key="1">
    <citation type="journal article" date="2017" name="Ann. Clin. Microbiol. Antimicrob.">
        <title>New eight genes identified at the clinical multidrug-resistant Acinetobacter baumannii DMS06669 strain in a Vietnam hospital.</title>
        <authorList>
            <person name="Si-Tuan N."/>
            <person name="Ngoc H.M."/>
            <person name="Hang P.T.T."/>
            <person name="Nguyen C."/>
            <person name="Van P.H."/>
            <person name="Huong N.T."/>
        </authorList>
    </citation>
    <scope>NUCLEOTIDE SEQUENCE [LARGE SCALE GENOMIC DNA]</scope>
    <source>
        <strain evidence="1 2">DMS06669</strain>
    </source>
</reference>
<protein>
    <submittedName>
        <fullName evidence="1">BspA family leucine-rich repeat surface protein</fullName>
    </submittedName>
</protein>
<dbReference type="AlphaFoldDB" id="A0A6L8MA65"/>